<reference evidence="1 2" key="1">
    <citation type="journal article" date="2016" name="Front. Microbiol.">
        <title>Comparative Genomics Analysis of Streptomyces Species Reveals Their Adaptation to the Marine Environment and Their Diversity at the Genomic Level.</title>
        <authorList>
            <person name="Tian X."/>
            <person name="Zhang Z."/>
            <person name="Yang T."/>
            <person name="Chen M."/>
            <person name="Li J."/>
            <person name="Chen F."/>
            <person name="Yang J."/>
            <person name="Li W."/>
            <person name="Zhang B."/>
            <person name="Zhang Z."/>
            <person name="Wu J."/>
            <person name="Zhang C."/>
            <person name="Long L."/>
            <person name="Xiao J."/>
        </authorList>
    </citation>
    <scope>NUCLEOTIDE SEQUENCE [LARGE SCALE GENOMIC DNA]</scope>
    <source>
        <strain evidence="1 2">SCSIO 10429</strain>
    </source>
</reference>
<proteinExistence type="predicted"/>
<dbReference type="InterPro" id="IPR036890">
    <property type="entry name" value="HATPase_C_sf"/>
</dbReference>
<keyword evidence="2" id="KW-1185">Reference proteome</keyword>
<evidence type="ECO:0000313" key="1">
    <source>
        <dbReference type="EMBL" id="OEV09074.1"/>
    </source>
</evidence>
<name>A0A1E7KYT2_9ACTN</name>
<dbReference type="CDD" id="cd16936">
    <property type="entry name" value="HATPase_RsbW-like"/>
    <property type="match status" value="1"/>
</dbReference>
<dbReference type="Proteomes" id="UP000176005">
    <property type="component" value="Unassembled WGS sequence"/>
</dbReference>
<dbReference type="InterPro" id="IPR050267">
    <property type="entry name" value="Anti-sigma-factor_SerPK"/>
</dbReference>
<gene>
    <name evidence="1" type="ORF">AN218_23700</name>
</gene>
<evidence type="ECO:0008006" key="3">
    <source>
        <dbReference type="Google" id="ProtNLM"/>
    </source>
</evidence>
<organism evidence="1 2">
    <name type="scientific">Streptomyces nanshensis</name>
    <dbReference type="NCBI Taxonomy" id="518642"/>
    <lineage>
        <taxon>Bacteria</taxon>
        <taxon>Bacillati</taxon>
        <taxon>Actinomycetota</taxon>
        <taxon>Actinomycetes</taxon>
        <taxon>Kitasatosporales</taxon>
        <taxon>Streptomycetaceae</taxon>
        <taxon>Streptomyces</taxon>
    </lineage>
</organism>
<dbReference type="Gene3D" id="3.30.565.10">
    <property type="entry name" value="Histidine kinase-like ATPase, C-terminal domain"/>
    <property type="match status" value="1"/>
</dbReference>
<evidence type="ECO:0000313" key="2">
    <source>
        <dbReference type="Proteomes" id="UP000176005"/>
    </source>
</evidence>
<dbReference type="PANTHER" id="PTHR35526:SF3">
    <property type="entry name" value="ANTI-SIGMA-F FACTOR RSBW"/>
    <property type="match status" value="1"/>
</dbReference>
<dbReference type="PATRIC" id="fig|518642.10.peg.5351"/>
<sequence length="165" mass="17640">MVPPEIGAPVHEFAQLFSSTPRGARLARLMGAQQLATWGWPYDDDVSRTGTLLIAVLAANAATHGRVPGRSFRLRLRTGPGLLLPATLRIEVSDAHDEFGPMRPELPVGEAESGRGLLLVEALASRWGVVPRPPSGKTVWADLVLDRGRRNGASAPSVPPEAPFV</sequence>
<dbReference type="PANTHER" id="PTHR35526">
    <property type="entry name" value="ANTI-SIGMA-F FACTOR RSBW-RELATED"/>
    <property type="match status" value="1"/>
</dbReference>
<accession>A0A1E7KYT2</accession>
<protein>
    <recommendedName>
        <fullName evidence="3">Histidine kinase/HSP90-like ATPase domain-containing protein</fullName>
    </recommendedName>
</protein>
<dbReference type="EMBL" id="LJGW01000386">
    <property type="protein sequence ID" value="OEV09074.1"/>
    <property type="molecule type" value="Genomic_DNA"/>
</dbReference>
<dbReference type="AlphaFoldDB" id="A0A1E7KYT2"/>
<comment type="caution">
    <text evidence="1">The sequence shown here is derived from an EMBL/GenBank/DDBJ whole genome shotgun (WGS) entry which is preliminary data.</text>
</comment>